<evidence type="ECO:0000256" key="6">
    <source>
        <dbReference type="ARBA" id="ARBA00023136"/>
    </source>
</evidence>
<proteinExistence type="inferred from homology"/>
<accession>A0A9D0ZIR0</accession>
<feature type="transmembrane region" description="Helical" evidence="9">
    <location>
        <begin position="227"/>
        <end position="248"/>
    </location>
</feature>
<feature type="domain" description="Ammonium transporter AmtB-like" evidence="10">
    <location>
        <begin position="8"/>
        <end position="406"/>
    </location>
</feature>
<dbReference type="Proteomes" id="UP000886787">
    <property type="component" value="Unassembled WGS sequence"/>
</dbReference>
<dbReference type="GO" id="GO:0008519">
    <property type="term" value="F:ammonium channel activity"/>
    <property type="evidence" value="ECO:0007669"/>
    <property type="project" value="InterPro"/>
</dbReference>
<gene>
    <name evidence="11" type="ORF">IAD32_06745</name>
</gene>
<dbReference type="InterPro" id="IPR029020">
    <property type="entry name" value="Ammonium/urea_transptr"/>
</dbReference>
<evidence type="ECO:0000256" key="1">
    <source>
        <dbReference type="ARBA" id="ARBA00004141"/>
    </source>
</evidence>
<dbReference type="GO" id="GO:0005886">
    <property type="term" value="C:plasma membrane"/>
    <property type="evidence" value="ECO:0007669"/>
    <property type="project" value="UniProtKB-SubCell"/>
</dbReference>
<keyword evidence="6 9" id="KW-0472">Membrane</keyword>
<dbReference type="PANTHER" id="PTHR43029:SF10">
    <property type="entry name" value="AMMONIUM TRANSPORTER MEP2"/>
    <property type="match status" value="1"/>
</dbReference>
<keyword evidence="5 9" id="KW-1133">Transmembrane helix</keyword>
<dbReference type="PANTHER" id="PTHR43029">
    <property type="entry name" value="AMMONIUM TRANSPORTER MEP2"/>
    <property type="match status" value="1"/>
</dbReference>
<dbReference type="SUPFAM" id="SSF111352">
    <property type="entry name" value="Ammonium transporter"/>
    <property type="match status" value="1"/>
</dbReference>
<feature type="transmembrane region" description="Helical" evidence="9">
    <location>
        <begin position="195"/>
        <end position="215"/>
    </location>
</feature>
<evidence type="ECO:0000256" key="9">
    <source>
        <dbReference type="RuleBase" id="RU362002"/>
    </source>
</evidence>
<evidence type="ECO:0000259" key="10">
    <source>
        <dbReference type="Pfam" id="PF00909"/>
    </source>
</evidence>
<feature type="transmembrane region" description="Helical" evidence="9">
    <location>
        <begin position="6"/>
        <end position="27"/>
    </location>
</feature>
<feature type="transmembrane region" description="Helical" evidence="9">
    <location>
        <begin position="311"/>
        <end position="333"/>
    </location>
</feature>
<dbReference type="Gene3D" id="1.10.3430.10">
    <property type="entry name" value="Ammonium transporter AmtB like domains"/>
    <property type="match status" value="1"/>
</dbReference>
<reference evidence="11" key="1">
    <citation type="submission" date="2020-10" db="EMBL/GenBank/DDBJ databases">
        <authorList>
            <person name="Gilroy R."/>
        </authorList>
    </citation>
    <scope>NUCLEOTIDE SEQUENCE</scope>
    <source>
        <strain evidence="11">ChiSjej1B19-3389</strain>
    </source>
</reference>
<feature type="transmembrane region" description="Helical" evidence="9">
    <location>
        <begin position="281"/>
        <end position="299"/>
    </location>
</feature>
<feature type="transmembrane region" description="Helical" evidence="9">
    <location>
        <begin position="257"/>
        <end position="275"/>
    </location>
</feature>
<dbReference type="InterPro" id="IPR018047">
    <property type="entry name" value="Ammonium_transpt_CS"/>
</dbReference>
<evidence type="ECO:0000256" key="3">
    <source>
        <dbReference type="ARBA" id="ARBA00022448"/>
    </source>
</evidence>
<keyword evidence="4 9" id="KW-0812">Transmembrane</keyword>
<evidence type="ECO:0000256" key="7">
    <source>
        <dbReference type="ARBA" id="ARBA00023177"/>
    </source>
</evidence>
<reference evidence="11" key="2">
    <citation type="journal article" date="2021" name="PeerJ">
        <title>Extensive microbial diversity within the chicken gut microbiome revealed by metagenomics and culture.</title>
        <authorList>
            <person name="Gilroy R."/>
            <person name="Ravi A."/>
            <person name="Getino M."/>
            <person name="Pursley I."/>
            <person name="Horton D.L."/>
            <person name="Alikhan N.F."/>
            <person name="Baker D."/>
            <person name="Gharbi K."/>
            <person name="Hall N."/>
            <person name="Watson M."/>
            <person name="Adriaenssens E.M."/>
            <person name="Foster-Nyarko E."/>
            <person name="Jarju S."/>
            <person name="Secka A."/>
            <person name="Antonio M."/>
            <person name="Oren A."/>
            <person name="Chaudhuri R.R."/>
            <person name="La Ragione R."/>
            <person name="Hildebrand F."/>
            <person name="Pallen M.J."/>
        </authorList>
    </citation>
    <scope>NUCLEOTIDE SEQUENCE</scope>
    <source>
        <strain evidence="11">ChiSjej1B19-3389</strain>
    </source>
</reference>
<feature type="transmembrane region" description="Helical" evidence="9">
    <location>
        <begin position="126"/>
        <end position="142"/>
    </location>
</feature>
<evidence type="ECO:0000256" key="2">
    <source>
        <dbReference type="ARBA" id="ARBA00005887"/>
    </source>
</evidence>
<dbReference type="InterPro" id="IPR001905">
    <property type="entry name" value="Ammonium_transpt"/>
</dbReference>
<dbReference type="Pfam" id="PF00909">
    <property type="entry name" value="Ammonium_transp"/>
    <property type="match status" value="1"/>
</dbReference>
<dbReference type="NCBIfam" id="TIGR00836">
    <property type="entry name" value="amt"/>
    <property type="match status" value="1"/>
</dbReference>
<feature type="transmembrane region" description="Helical" evidence="9">
    <location>
        <begin position="89"/>
        <end position="114"/>
    </location>
</feature>
<evidence type="ECO:0000313" key="11">
    <source>
        <dbReference type="EMBL" id="HIQ80966.1"/>
    </source>
</evidence>
<comment type="caution">
    <text evidence="11">The sequence shown here is derived from an EMBL/GenBank/DDBJ whole genome shotgun (WGS) entry which is preliminary data.</text>
</comment>
<organism evidence="11 12">
    <name type="scientific">Candidatus Scatavimonas merdigallinarum</name>
    <dbReference type="NCBI Taxonomy" id="2840914"/>
    <lineage>
        <taxon>Bacteria</taxon>
        <taxon>Bacillati</taxon>
        <taxon>Bacillota</taxon>
        <taxon>Clostridia</taxon>
        <taxon>Eubacteriales</taxon>
        <taxon>Oscillospiraceae</taxon>
        <taxon>Oscillospiraceae incertae sedis</taxon>
        <taxon>Candidatus Scatavimonas</taxon>
    </lineage>
</organism>
<feature type="transmembrane region" description="Helical" evidence="9">
    <location>
        <begin position="353"/>
        <end position="376"/>
    </location>
</feature>
<evidence type="ECO:0000256" key="8">
    <source>
        <dbReference type="ARBA" id="ARBA00050025"/>
    </source>
</evidence>
<dbReference type="EMBL" id="DVFW01000030">
    <property type="protein sequence ID" value="HIQ80966.1"/>
    <property type="molecule type" value="Genomic_DNA"/>
</dbReference>
<dbReference type="PROSITE" id="PS01219">
    <property type="entry name" value="AMMONIUM_TRANSP"/>
    <property type="match status" value="1"/>
</dbReference>
<evidence type="ECO:0000256" key="5">
    <source>
        <dbReference type="ARBA" id="ARBA00022989"/>
    </source>
</evidence>
<keyword evidence="3 9" id="KW-0813">Transport</keyword>
<dbReference type="InterPro" id="IPR024041">
    <property type="entry name" value="NH4_transpt_AmtB-like_dom"/>
</dbReference>
<comment type="similarity">
    <text evidence="2 9">Belongs to the ammonia transporter channel (TC 1.A.11.2) family.</text>
</comment>
<evidence type="ECO:0000256" key="4">
    <source>
        <dbReference type="ARBA" id="ARBA00022692"/>
    </source>
</evidence>
<evidence type="ECO:0000313" key="12">
    <source>
        <dbReference type="Proteomes" id="UP000886787"/>
    </source>
</evidence>
<comment type="subcellular location">
    <subcellularLocation>
        <location evidence="9">Cell membrane</location>
        <topology evidence="9">Multi-pass membrane protein</topology>
    </subcellularLocation>
    <subcellularLocation>
        <location evidence="1">Membrane</location>
        <topology evidence="1">Multi-pass membrane protein</topology>
    </subcellularLocation>
</comment>
<sequence>MHAGDNGFVLICAAFVFIMTPGLAFFYGGLVRRKNIVNTIMACAGIMGLSVVLWVLCGFSLSFGADHGGFIGGLEYLCLNGLDFNEVLAYAPSLSSITFVVFQMMFAMITPALITGAVAGRMRYKALFLFIALWSLVVYYPMAHMVWGSGGFLAELGAVDFAGGNVVHISSGVSGLILAIILGRRSGIEHTSYRVHNIPFVFLGAALLWFGWFGFNAGSALGANGLAAHAFLTSALASGAALLVWMVIDIIKDGKPTLVGASTGLVVGLVAITPGAGFVPIWAALIIGAAVSPICYFMMNFLKKKCKIDDALDAFGCHGIGGIWGGIATGLFARTDINPVARWNGLVYGETELFTAQLISILVTVAVALVGTLVCVGITRIFTKLRVDHKDELLGLDATQHGEQAYPSFNGFD</sequence>
<name>A0A9D0ZIR0_9FIRM</name>
<feature type="transmembrane region" description="Helical" evidence="9">
    <location>
        <begin position="39"/>
        <end position="61"/>
    </location>
</feature>
<feature type="transmembrane region" description="Helical" evidence="9">
    <location>
        <begin position="162"/>
        <end position="183"/>
    </location>
</feature>
<dbReference type="AlphaFoldDB" id="A0A9D0ZIR0"/>
<protein>
    <recommendedName>
        <fullName evidence="8 9">Ammonium transporter</fullName>
    </recommendedName>
</protein>
<keyword evidence="7 9" id="KW-0924">Ammonia transport</keyword>